<sequence length="525" mass="55698">MEAVSGRLNKSTSIFSTGLMLTGVCFRHDVVGEVVELEVERQDQVNHDIRQHFLHVALRRRLDEIQQKDNELLDAARVRHHVLDELERQHRAEQDVDGRVVEVAHRPERLQQQLADGPARLHLVVEHQVDDALVVVARHLAAANFRIRVGEDAYQLGQVLADVGLVLVQHPGALLGVVLAVGQLGEDDAQPVRVVRLAEQRVGHVERRRQVHRERLERAICAGTSASSSLSTTRNATLDSSWLSRVRLRIASTIWYTSAGSTGATGGSRSSSSSSGSAGASSVHGVCCPLRSGSFTGGTTSTMAQAPSSAPSPPSPALPAGPPVPELGTRGSDGSDAGCGSFSLTVTSSLLVVSSSSGSWSVWFSASLGPPPDANPGGSPGWPRSSTREMAVISSLVVVSVPVVAVLLLVGSASDDTSDSVLLGSCVEWYAPVGVSGSSGCPPFAASSPVLGLSWMNWGGTAATLTAGLDLDFFAVVTGCCCCCWLDGTKPMLPFMLTTCHQFRWRALVWCRMKYSPSSKLIVFG</sequence>
<dbReference type="EnsemblMetazoa" id="AATE012813-RA">
    <property type="protein sequence ID" value="AATE012813-PA.1"/>
    <property type="gene ID" value="AATE012813"/>
</dbReference>
<dbReference type="AlphaFoldDB" id="A0A182J7G7"/>
<evidence type="ECO:0000313" key="2">
    <source>
        <dbReference type="EnsemblMetazoa" id="AATE012813-PA.1"/>
    </source>
</evidence>
<feature type="compositionally biased region" description="Low complexity" evidence="1">
    <location>
        <begin position="298"/>
        <end position="309"/>
    </location>
</feature>
<accession>A0A182J7G7</accession>
<dbReference type="VEuPathDB" id="VectorBase:AATE012813"/>
<evidence type="ECO:0000256" key="1">
    <source>
        <dbReference type="SAM" id="MobiDB-lite"/>
    </source>
</evidence>
<protein>
    <submittedName>
        <fullName evidence="2">Uncharacterized protein</fullName>
    </submittedName>
</protein>
<feature type="region of interest" description="Disordered" evidence="1">
    <location>
        <begin position="259"/>
        <end position="278"/>
    </location>
</feature>
<name>A0A182J7G7_ANOAO</name>
<feature type="region of interest" description="Disordered" evidence="1">
    <location>
        <begin position="298"/>
        <end position="334"/>
    </location>
</feature>
<organism evidence="2">
    <name type="scientific">Anopheles atroparvus</name>
    <name type="common">European mosquito</name>
    <dbReference type="NCBI Taxonomy" id="41427"/>
    <lineage>
        <taxon>Eukaryota</taxon>
        <taxon>Metazoa</taxon>
        <taxon>Ecdysozoa</taxon>
        <taxon>Arthropoda</taxon>
        <taxon>Hexapoda</taxon>
        <taxon>Insecta</taxon>
        <taxon>Pterygota</taxon>
        <taxon>Neoptera</taxon>
        <taxon>Endopterygota</taxon>
        <taxon>Diptera</taxon>
        <taxon>Nematocera</taxon>
        <taxon>Culicoidea</taxon>
        <taxon>Culicidae</taxon>
        <taxon>Anophelinae</taxon>
        <taxon>Anopheles</taxon>
    </lineage>
</organism>
<proteinExistence type="predicted"/>
<reference evidence="2" key="1">
    <citation type="submission" date="2022-08" db="UniProtKB">
        <authorList>
            <consortium name="EnsemblMetazoa"/>
        </authorList>
    </citation>
    <scope>IDENTIFICATION</scope>
    <source>
        <strain evidence="2">EBRO</strain>
    </source>
</reference>
<feature type="compositionally biased region" description="Pro residues" evidence="1">
    <location>
        <begin position="310"/>
        <end position="325"/>
    </location>
</feature>